<dbReference type="InterPro" id="IPR025226">
    <property type="entry name" value="DUF4170"/>
</dbReference>
<comment type="caution">
    <text evidence="1">The sequence shown here is derived from an EMBL/GenBank/DDBJ whole genome shotgun (WGS) entry which is preliminary data.</text>
</comment>
<evidence type="ECO:0000313" key="2">
    <source>
        <dbReference type="Proteomes" id="UP000761264"/>
    </source>
</evidence>
<dbReference type="EMBL" id="JAAQPH010000019">
    <property type="protein sequence ID" value="NIA71209.1"/>
    <property type="molecule type" value="Genomic_DNA"/>
</dbReference>
<evidence type="ECO:0000313" key="1">
    <source>
        <dbReference type="EMBL" id="NIA71209.1"/>
    </source>
</evidence>
<organism evidence="1 2">
    <name type="scientific">Pelagibius litoralis</name>
    <dbReference type="NCBI Taxonomy" id="374515"/>
    <lineage>
        <taxon>Bacteria</taxon>
        <taxon>Pseudomonadati</taxon>
        <taxon>Pseudomonadota</taxon>
        <taxon>Alphaproteobacteria</taxon>
        <taxon>Rhodospirillales</taxon>
        <taxon>Rhodovibrionaceae</taxon>
        <taxon>Pelagibius</taxon>
    </lineage>
</organism>
<name>A0A967F1B6_9PROT</name>
<sequence length="70" mass="8195">MLQYYVVGGEYKDTRFREAVGGNEEWFGPFTDYEAAKEEWAKHAWQTVDHCTTRYRIECIDNDGPPPCTD</sequence>
<dbReference type="Gene3D" id="3.30.70.2400">
    <property type="entry name" value="Uncharacterised protein PF13773, DUF4170"/>
    <property type="match status" value="1"/>
</dbReference>
<dbReference type="Pfam" id="PF13773">
    <property type="entry name" value="DUF4170"/>
    <property type="match status" value="1"/>
</dbReference>
<keyword evidence="2" id="KW-1185">Reference proteome</keyword>
<proteinExistence type="predicted"/>
<protein>
    <submittedName>
        <fullName evidence="1">DUF4170 domain-containing protein</fullName>
    </submittedName>
</protein>
<dbReference type="AlphaFoldDB" id="A0A967F1B6"/>
<reference evidence="1" key="1">
    <citation type="submission" date="2020-03" db="EMBL/GenBank/DDBJ databases">
        <title>Genome of Pelagibius litoralis DSM 21314T.</title>
        <authorList>
            <person name="Wang G."/>
        </authorList>
    </citation>
    <scope>NUCLEOTIDE SEQUENCE</scope>
    <source>
        <strain evidence="1">DSM 21314</strain>
    </source>
</reference>
<dbReference type="Proteomes" id="UP000761264">
    <property type="component" value="Unassembled WGS sequence"/>
</dbReference>
<gene>
    <name evidence="1" type="ORF">HBA54_21650</name>
</gene>
<accession>A0A967F1B6</accession>
<dbReference type="RefSeq" id="WP_167228580.1">
    <property type="nucleotide sequence ID" value="NZ_JAAQPH010000019.1"/>
</dbReference>